<dbReference type="InterPro" id="IPR015421">
    <property type="entry name" value="PyrdxlP-dep_Trfase_major"/>
</dbReference>
<evidence type="ECO:0000259" key="9">
    <source>
        <dbReference type="Pfam" id="PF00155"/>
    </source>
</evidence>
<feature type="domain" description="Aminotransferase class I/classII large" evidence="9">
    <location>
        <begin position="32"/>
        <end position="391"/>
    </location>
</feature>
<keyword evidence="6 10" id="KW-0808">Transferase</keyword>
<dbReference type="PANTHER" id="PTHR46383:SF1">
    <property type="entry name" value="ASPARTATE AMINOTRANSFERASE"/>
    <property type="match status" value="1"/>
</dbReference>
<dbReference type="AlphaFoldDB" id="A0A1G5MM88"/>
<dbReference type="Proteomes" id="UP000199347">
    <property type="component" value="Unassembled WGS sequence"/>
</dbReference>
<dbReference type="PANTHER" id="PTHR46383">
    <property type="entry name" value="ASPARTATE AMINOTRANSFERASE"/>
    <property type="match status" value="1"/>
</dbReference>
<dbReference type="GO" id="GO:0030170">
    <property type="term" value="F:pyridoxal phosphate binding"/>
    <property type="evidence" value="ECO:0007669"/>
    <property type="project" value="InterPro"/>
</dbReference>
<reference evidence="10 11" key="1">
    <citation type="submission" date="2016-10" db="EMBL/GenBank/DDBJ databases">
        <authorList>
            <person name="de Groot N.N."/>
        </authorList>
    </citation>
    <scope>NUCLEOTIDE SEQUENCE [LARGE SCALE GENOMIC DNA]</scope>
    <source>
        <strain evidence="10 11">DSM 2698</strain>
    </source>
</reference>
<name>A0A1G5MM88_AFIMA</name>
<evidence type="ECO:0000256" key="5">
    <source>
        <dbReference type="ARBA" id="ARBA00022576"/>
    </source>
</evidence>
<comment type="similarity">
    <text evidence="2">Belongs to the class-I pyridoxal-phosphate-dependent aminotransferase family.</text>
</comment>
<keyword evidence="5 10" id="KW-0032">Aminotransferase</keyword>
<comment type="catalytic activity">
    <reaction evidence="8">
        <text>L-aspartate + 2-oxoglutarate = oxaloacetate + L-glutamate</text>
        <dbReference type="Rhea" id="RHEA:21824"/>
        <dbReference type="ChEBI" id="CHEBI:16452"/>
        <dbReference type="ChEBI" id="CHEBI:16810"/>
        <dbReference type="ChEBI" id="CHEBI:29985"/>
        <dbReference type="ChEBI" id="CHEBI:29991"/>
        <dbReference type="EC" id="2.6.1.1"/>
    </reaction>
</comment>
<evidence type="ECO:0000256" key="6">
    <source>
        <dbReference type="ARBA" id="ARBA00022679"/>
    </source>
</evidence>
<dbReference type="InterPro" id="IPR004839">
    <property type="entry name" value="Aminotransferase_I/II_large"/>
</dbReference>
<dbReference type="CDD" id="cd00609">
    <property type="entry name" value="AAT_like"/>
    <property type="match status" value="1"/>
</dbReference>
<gene>
    <name evidence="10" type="ORF">SAMN03080610_00913</name>
</gene>
<keyword evidence="7" id="KW-0663">Pyridoxal phosphate</keyword>
<dbReference type="Gene3D" id="3.40.640.10">
    <property type="entry name" value="Type I PLP-dependent aspartate aminotransferase-like (Major domain)"/>
    <property type="match status" value="1"/>
</dbReference>
<dbReference type="GO" id="GO:0006520">
    <property type="term" value="P:amino acid metabolic process"/>
    <property type="evidence" value="ECO:0007669"/>
    <property type="project" value="InterPro"/>
</dbReference>
<evidence type="ECO:0000256" key="2">
    <source>
        <dbReference type="ARBA" id="ARBA00007441"/>
    </source>
</evidence>
<comment type="subunit">
    <text evidence="3">Homodimer.</text>
</comment>
<evidence type="ECO:0000256" key="8">
    <source>
        <dbReference type="ARBA" id="ARBA00049185"/>
    </source>
</evidence>
<proteinExistence type="inferred from homology"/>
<dbReference type="FunFam" id="3.40.640.10:FF:000033">
    <property type="entry name" value="Aspartate aminotransferase"/>
    <property type="match status" value="1"/>
</dbReference>
<comment type="cofactor">
    <cofactor evidence="1">
        <name>pyridoxal 5'-phosphate</name>
        <dbReference type="ChEBI" id="CHEBI:597326"/>
    </cofactor>
</comment>
<dbReference type="RefSeq" id="WP_092809893.1">
    <property type="nucleotide sequence ID" value="NZ_FMVW01000001.1"/>
</dbReference>
<dbReference type="GO" id="GO:0004069">
    <property type="term" value="F:L-aspartate:2-oxoglutarate aminotransferase activity"/>
    <property type="evidence" value="ECO:0007669"/>
    <property type="project" value="UniProtKB-EC"/>
</dbReference>
<dbReference type="InterPro" id="IPR015422">
    <property type="entry name" value="PyrdxlP-dep_Trfase_small"/>
</dbReference>
<dbReference type="EMBL" id="FMVW01000001">
    <property type="protein sequence ID" value="SCZ26182.1"/>
    <property type="molecule type" value="Genomic_DNA"/>
</dbReference>
<dbReference type="OrthoDB" id="9763453at2"/>
<evidence type="ECO:0000313" key="11">
    <source>
        <dbReference type="Proteomes" id="UP000199347"/>
    </source>
</evidence>
<evidence type="ECO:0000256" key="4">
    <source>
        <dbReference type="ARBA" id="ARBA00012753"/>
    </source>
</evidence>
<dbReference type="Gene3D" id="3.90.1150.10">
    <property type="entry name" value="Aspartate Aminotransferase, domain 1"/>
    <property type="match status" value="1"/>
</dbReference>
<evidence type="ECO:0000256" key="1">
    <source>
        <dbReference type="ARBA" id="ARBA00001933"/>
    </source>
</evidence>
<dbReference type="Pfam" id="PF00155">
    <property type="entry name" value="Aminotran_1_2"/>
    <property type="match status" value="1"/>
</dbReference>
<evidence type="ECO:0000256" key="3">
    <source>
        <dbReference type="ARBA" id="ARBA00011738"/>
    </source>
</evidence>
<dbReference type="SUPFAM" id="SSF53383">
    <property type="entry name" value="PLP-dependent transferases"/>
    <property type="match status" value="1"/>
</dbReference>
<evidence type="ECO:0000256" key="7">
    <source>
        <dbReference type="ARBA" id="ARBA00022898"/>
    </source>
</evidence>
<evidence type="ECO:0000313" key="10">
    <source>
        <dbReference type="EMBL" id="SCZ26182.1"/>
    </source>
</evidence>
<dbReference type="STRING" id="1120955.SAMN03080610_00913"/>
<accession>A0A1G5MM88</accession>
<dbReference type="InterPro" id="IPR050596">
    <property type="entry name" value="AspAT/PAT-like"/>
</dbReference>
<dbReference type="InterPro" id="IPR015424">
    <property type="entry name" value="PyrdxlP-dep_Trfase"/>
</dbReference>
<sequence length="400" mass="42623">MNKISSRMAAVLPSASSAASARARELKAAGRDIINLSVGEPDFDTPAHIVRAASEAMASGKTRYTNVDGTPELKAAVIRKFKDENGLDFAANQIVVGTGAKQVIFNVLLATLDAGDEVIIPAPHWVSYPDMVRIAEGTPVVVECRAEDGFKLSAATLKAAITEKTRWLVLNSPCNPTGAVYGEADLRALADVLLDHPHVGVLSDDIYEHIVFGETSFRSIAAVEPRLLERTVAVNGVSKAYCMTGWRLGYGGGPAEVMREVRKLQSQSTSCASSISQAGALAALEGPQDHLESHRAVYRRRRDLVLPKLVEAGLACEAPEGAFYILAGCQKFLGMTSPAGTKIETDADFTRVILEEGEVAMVPGTAFGAPGYVRLSFAVDDDRLTEAANRIARTCAALHA</sequence>
<keyword evidence="11" id="KW-1185">Reference proteome</keyword>
<organism evidence="10 11">
    <name type="scientific">Afifella marina DSM 2698</name>
    <dbReference type="NCBI Taxonomy" id="1120955"/>
    <lineage>
        <taxon>Bacteria</taxon>
        <taxon>Pseudomonadati</taxon>
        <taxon>Pseudomonadota</taxon>
        <taxon>Alphaproteobacteria</taxon>
        <taxon>Hyphomicrobiales</taxon>
        <taxon>Afifellaceae</taxon>
        <taxon>Afifella</taxon>
    </lineage>
</organism>
<protein>
    <recommendedName>
        <fullName evidence="4">aspartate transaminase</fullName>
        <ecNumber evidence="4">2.6.1.1</ecNumber>
    </recommendedName>
</protein>
<dbReference type="EC" id="2.6.1.1" evidence="4"/>